<keyword evidence="4" id="KW-1185">Reference proteome</keyword>
<feature type="region of interest" description="Disordered" evidence="1">
    <location>
        <begin position="157"/>
        <end position="185"/>
    </location>
</feature>
<dbReference type="EMBL" id="JAWJZB010000008">
    <property type="protein sequence ID" value="MDV5088637.1"/>
    <property type="molecule type" value="Genomic_DNA"/>
</dbReference>
<feature type="transmembrane region" description="Helical" evidence="2">
    <location>
        <begin position="6"/>
        <end position="22"/>
    </location>
</feature>
<evidence type="ECO:0000313" key="4">
    <source>
        <dbReference type="Proteomes" id="UP001272515"/>
    </source>
</evidence>
<proteinExistence type="predicted"/>
<dbReference type="InterPro" id="IPR008523">
    <property type="entry name" value="DUF805"/>
</dbReference>
<protein>
    <submittedName>
        <fullName evidence="3">DUF805 domain-containing protein</fullName>
    </submittedName>
</protein>
<evidence type="ECO:0000256" key="1">
    <source>
        <dbReference type="SAM" id="MobiDB-lite"/>
    </source>
</evidence>
<evidence type="ECO:0000313" key="3">
    <source>
        <dbReference type="EMBL" id="MDV5088637.1"/>
    </source>
</evidence>
<gene>
    <name evidence="3" type="ORF">RVY80_07270</name>
</gene>
<feature type="transmembrane region" description="Helical" evidence="2">
    <location>
        <begin position="103"/>
        <end position="123"/>
    </location>
</feature>
<name>A0ABU3ZAB8_9FIRM</name>
<keyword evidence="2" id="KW-1133">Transmembrane helix</keyword>
<comment type="caution">
    <text evidence="3">The sequence shown here is derived from an EMBL/GenBank/DDBJ whole genome shotgun (WGS) entry which is preliminary data.</text>
</comment>
<reference evidence="3 4" key="1">
    <citation type="submission" date="2023-10" db="EMBL/GenBank/DDBJ databases">
        <title>Veillonella sp. nov., isolated from a pig farm feces dump.</title>
        <authorList>
            <person name="Chang Y.-H."/>
        </authorList>
    </citation>
    <scope>NUCLEOTIDE SEQUENCE [LARGE SCALE GENOMIC DNA]</scope>
    <source>
        <strain evidence="3 4">YH-vei2233</strain>
    </source>
</reference>
<feature type="compositionally biased region" description="Basic residues" evidence="1">
    <location>
        <begin position="176"/>
        <end position="185"/>
    </location>
</feature>
<feature type="transmembrane region" description="Helical" evidence="2">
    <location>
        <begin position="129"/>
        <end position="147"/>
    </location>
</feature>
<evidence type="ECO:0000256" key="2">
    <source>
        <dbReference type="SAM" id="Phobius"/>
    </source>
</evidence>
<organism evidence="3 4">
    <name type="scientific">Veillonella absiana</name>
    <dbReference type="NCBI Taxonomy" id="3079305"/>
    <lineage>
        <taxon>Bacteria</taxon>
        <taxon>Bacillati</taxon>
        <taxon>Bacillota</taxon>
        <taxon>Negativicutes</taxon>
        <taxon>Veillonellales</taxon>
        <taxon>Veillonellaceae</taxon>
        <taxon>Veillonella</taxon>
    </lineage>
</organism>
<keyword evidence="2" id="KW-0472">Membrane</keyword>
<dbReference type="Proteomes" id="UP001272515">
    <property type="component" value="Unassembled WGS sequence"/>
</dbReference>
<dbReference type="SUPFAM" id="SSF103473">
    <property type="entry name" value="MFS general substrate transporter"/>
    <property type="match status" value="1"/>
</dbReference>
<keyword evidence="2" id="KW-0812">Transmembrane</keyword>
<dbReference type="RefSeq" id="WP_317330093.1">
    <property type="nucleotide sequence ID" value="NZ_JAWJZA010000007.1"/>
</dbReference>
<accession>A0ABU3ZAB8</accession>
<feature type="transmembrane region" description="Helical" evidence="2">
    <location>
        <begin position="43"/>
        <end position="61"/>
    </location>
</feature>
<dbReference type="Pfam" id="PF05656">
    <property type="entry name" value="DUF805"/>
    <property type="match status" value="1"/>
</dbReference>
<feature type="transmembrane region" description="Helical" evidence="2">
    <location>
        <begin position="73"/>
        <end position="96"/>
    </location>
</feature>
<sequence>MVIVYAIGRALVIGFIGMFIAYQGRQLNIPIFNLQGRINRVQFIIGYMGLMIVFHILGSFYQNMINIIVTLPAYWGLRLFIGLCQALIFPLLCTVLARRLQDLNAPALPALIWPFFITFVYTYNALPSTSIILHSILAFVSFLLMILPGDKRKNKFGLPPESIRRKQRRDKENLAHRKAAISKNK</sequence>
<dbReference type="InterPro" id="IPR036259">
    <property type="entry name" value="MFS_trans_sf"/>
</dbReference>